<keyword evidence="1" id="KW-1133">Transmembrane helix</keyword>
<feature type="non-terminal residue" evidence="2">
    <location>
        <position position="1"/>
    </location>
</feature>
<dbReference type="AlphaFoldDB" id="A0A0K2UKP7"/>
<dbReference type="EMBL" id="HACA01021457">
    <property type="protein sequence ID" value="CDW38818.1"/>
    <property type="molecule type" value="Transcribed_RNA"/>
</dbReference>
<feature type="transmembrane region" description="Helical" evidence="1">
    <location>
        <begin position="6"/>
        <end position="29"/>
    </location>
</feature>
<name>A0A0K2UKP7_LEPSM</name>
<evidence type="ECO:0000313" key="2">
    <source>
        <dbReference type="EMBL" id="CDW38818.1"/>
    </source>
</evidence>
<organism evidence="2">
    <name type="scientific">Lepeophtheirus salmonis</name>
    <name type="common">Salmon louse</name>
    <name type="synonym">Caligus salmonis</name>
    <dbReference type="NCBI Taxonomy" id="72036"/>
    <lineage>
        <taxon>Eukaryota</taxon>
        <taxon>Metazoa</taxon>
        <taxon>Ecdysozoa</taxon>
        <taxon>Arthropoda</taxon>
        <taxon>Crustacea</taxon>
        <taxon>Multicrustacea</taxon>
        <taxon>Hexanauplia</taxon>
        <taxon>Copepoda</taxon>
        <taxon>Siphonostomatoida</taxon>
        <taxon>Caligidae</taxon>
        <taxon>Lepeophtheirus</taxon>
    </lineage>
</organism>
<sequence length="69" mass="7871">IILGTVVLTFAYLQLLFSPLLFECCLFYFRVLPQSLHLEKCHLVEITSKGQLLPCTRLEASYGDILIPE</sequence>
<accession>A0A0K2UKP7</accession>
<keyword evidence="1" id="KW-0472">Membrane</keyword>
<keyword evidence="1" id="KW-0812">Transmembrane</keyword>
<reference evidence="2" key="1">
    <citation type="submission" date="2014-05" db="EMBL/GenBank/DDBJ databases">
        <authorList>
            <person name="Chronopoulou M."/>
        </authorList>
    </citation>
    <scope>NUCLEOTIDE SEQUENCE</scope>
    <source>
        <tissue evidence="2">Whole organism</tissue>
    </source>
</reference>
<proteinExistence type="predicted"/>
<protein>
    <submittedName>
        <fullName evidence="2">Uncharacterized protein</fullName>
    </submittedName>
</protein>
<evidence type="ECO:0000256" key="1">
    <source>
        <dbReference type="SAM" id="Phobius"/>
    </source>
</evidence>